<evidence type="ECO:0000313" key="4">
    <source>
        <dbReference type="Proteomes" id="UP000239649"/>
    </source>
</evidence>
<keyword evidence="2" id="KW-0732">Signal</keyword>
<gene>
    <name evidence="3" type="ORF">C2E20_1000</name>
</gene>
<evidence type="ECO:0000313" key="3">
    <source>
        <dbReference type="EMBL" id="PSC75908.1"/>
    </source>
</evidence>
<evidence type="ECO:0000256" key="1">
    <source>
        <dbReference type="SAM" id="MobiDB-lite"/>
    </source>
</evidence>
<reference evidence="3 4" key="1">
    <citation type="journal article" date="2018" name="Plant J.">
        <title>Genome sequences of Chlorella sorokiniana UTEX 1602 and Micractinium conductrix SAG 241.80: implications to maltose excretion by a green alga.</title>
        <authorList>
            <person name="Arriola M.B."/>
            <person name="Velmurugan N."/>
            <person name="Zhang Y."/>
            <person name="Plunkett M.H."/>
            <person name="Hondzo H."/>
            <person name="Barney B.M."/>
        </authorList>
    </citation>
    <scope>NUCLEOTIDE SEQUENCE [LARGE SCALE GENOMIC DNA]</scope>
    <source>
        <strain evidence="3 4">SAG 241.80</strain>
    </source>
</reference>
<organism evidence="3 4">
    <name type="scientific">Micractinium conductrix</name>
    <dbReference type="NCBI Taxonomy" id="554055"/>
    <lineage>
        <taxon>Eukaryota</taxon>
        <taxon>Viridiplantae</taxon>
        <taxon>Chlorophyta</taxon>
        <taxon>core chlorophytes</taxon>
        <taxon>Trebouxiophyceae</taxon>
        <taxon>Chlorellales</taxon>
        <taxon>Chlorellaceae</taxon>
        <taxon>Chlorella clade</taxon>
        <taxon>Micractinium</taxon>
    </lineage>
</organism>
<keyword evidence="4" id="KW-1185">Reference proteome</keyword>
<feature type="chain" id="PRO_5015126083" evidence="2">
    <location>
        <begin position="22"/>
        <end position="232"/>
    </location>
</feature>
<dbReference type="AlphaFoldDB" id="A0A2P6VP83"/>
<evidence type="ECO:0000256" key="2">
    <source>
        <dbReference type="SAM" id="SignalP"/>
    </source>
</evidence>
<protein>
    <submittedName>
        <fullName evidence="3">Iff5 GPI-anchored</fullName>
    </submittedName>
</protein>
<name>A0A2P6VP83_9CHLO</name>
<feature type="signal peptide" evidence="2">
    <location>
        <begin position="1"/>
        <end position="21"/>
    </location>
</feature>
<sequence length="232" mass="23814">MHSTAAAASLLRLPLSPPALSAPSASPVACREALAALPLLARPCVASQALLTVPKCGTVVMLPQRAWKSSCWDAKKDTNCYAEALYVNPAALSPLDDDATVRGWVALNNCKAGAAGKPAFTSDCFTAKKECPAKYQTRYVHPHAQPRALYKQPCASGGTLTASLAPCVSLQYLEGSMQPASCPGDPDTCWGQPLAAAAQPLTATADPTAATPQPLAADADPTAVAADPTTAS</sequence>
<dbReference type="Proteomes" id="UP000239649">
    <property type="component" value="Unassembled WGS sequence"/>
</dbReference>
<dbReference type="EMBL" id="LHPF02000002">
    <property type="protein sequence ID" value="PSC75908.1"/>
    <property type="molecule type" value="Genomic_DNA"/>
</dbReference>
<proteinExistence type="predicted"/>
<comment type="caution">
    <text evidence="3">The sequence shown here is derived from an EMBL/GenBank/DDBJ whole genome shotgun (WGS) entry which is preliminary data.</text>
</comment>
<accession>A0A2P6VP83</accession>
<feature type="region of interest" description="Disordered" evidence="1">
    <location>
        <begin position="200"/>
        <end position="232"/>
    </location>
</feature>